<name>A0A4S3K1G9_9GAMM</name>
<evidence type="ECO:0000259" key="1">
    <source>
        <dbReference type="Pfam" id="PF22917"/>
    </source>
</evidence>
<gene>
    <name evidence="2" type="ORF">DFR24_0408</name>
</gene>
<dbReference type="SUPFAM" id="SSF51735">
    <property type="entry name" value="NAD(P)-binding Rossmann-fold domains"/>
    <property type="match status" value="1"/>
</dbReference>
<evidence type="ECO:0000313" key="2">
    <source>
        <dbReference type="EMBL" id="TDU31050.1"/>
    </source>
</evidence>
<dbReference type="InterPro" id="IPR036291">
    <property type="entry name" value="NAD(P)-bd_dom_sf"/>
</dbReference>
<dbReference type="PANTHER" id="PTHR32487">
    <property type="entry name" value="3-OXO-DELTA(4,5)-STEROID 5-BETA-REDUCTASE"/>
    <property type="match status" value="1"/>
</dbReference>
<evidence type="ECO:0000313" key="3">
    <source>
        <dbReference type="Proteomes" id="UP000295341"/>
    </source>
</evidence>
<protein>
    <submittedName>
        <fullName evidence="2">Nucleoside-diphosphate-sugar epimerase</fullName>
    </submittedName>
</protein>
<dbReference type="CDD" id="cd08948">
    <property type="entry name" value="5beta-POR_like_SDR_a"/>
    <property type="match status" value="1"/>
</dbReference>
<comment type="caution">
    <text evidence="2">The sequence shown here is derived from an EMBL/GenBank/DDBJ whole genome shotgun (WGS) entry which is preliminary data.</text>
</comment>
<dbReference type="Gene3D" id="3.40.50.720">
    <property type="entry name" value="NAD(P)-binding Rossmann-like Domain"/>
    <property type="match status" value="1"/>
</dbReference>
<dbReference type="EMBL" id="SOBT01000008">
    <property type="protein sequence ID" value="TDU31050.1"/>
    <property type="molecule type" value="Genomic_DNA"/>
</dbReference>
<dbReference type="RefSeq" id="WP_133879672.1">
    <property type="nucleotide sequence ID" value="NZ_MWIN01000022.1"/>
</dbReference>
<keyword evidence="3" id="KW-1185">Reference proteome</keyword>
<dbReference type="AlphaFoldDB" id="A0A4S3K1G9"/>
<sequence>MAKKKILIAGALGLTGRAAVRHFESKGWDVVGLSRRTPDQAYRDLDGKATYIAVDLRDPKDCEAKLSGLTDVTHIVYAAVYETSDLKAGWVGGAEDFVGINVQMLKNFLDVMLKTATSLEHMTVFQGAKAYGAHTGAMKLPAKERDPRLISVGFYTPQEELVKARQKGKSWSWTIVRPQMISGFATGAPISCLPGVGVYAAVCRELGLPLRFTGRADGPLEAVDVDLLAKVLEWAATSPRAANEIYNVGNGDCFCWLNVYPRIAREVFDMEYAPPHTDYLSVVMADKGGVWDEIVEKHGLKKYPMDHLVASWQVVDFFLHYGDRNRLSLLSTIKLRKHGFHECEDSEDMIVRQLKQMQAQKVLPA</sequence>
<dbReference type="InterPro" id="IPR055222">
    <property type="entry name" value="PRISE-like_Rossmann-fold"/>
</dbReference>
<reference evidence="2 3" key="1">
    <citation type="submission" date="2019-03" db="EMBL/GenBank/DDBJ databases">
        <title>Genomic Encyclopedia of Type Strains, Phase IV (KMG-IV): sequencing the most valuable type-strain genomes for metagenomic binning, comparative biology and taxonomic classification.</title>
        <authorList>
            <person name="Goeker M."/>
        </authorList>
    </citation>
    <scope>NUCLEOTIDE SEQUENCE [LARGE SCALE GENOMIC DNA]</scope>
    <source>
        <strain evidence="2 3">DSM 26377</strain>
    </source>
</reference>
<feature type="domain" description="PRISE-like Rossmann-fold" evidence="1">
    <location>
        <begin position="64"/>
        <end position="364"/>
    </location>
</feature>
<accession>A0A4S3K1G9</accession>
<dbReference type="OrthoDB" id="4392084at2"/>
<organism evidence="2 3">
    <name type="scientific">Panacagrimonas perspica</name>
    <dbReference type="NCBI Taxonomy" id="381431"/>
    <lineage>
        <taxon>Bacteria</taxon>
        <taxon>Pseudomonadati</taxon>
        <taxon>Pseudomonadota</taxon>
        <taxon>Gammaproteobacteria</taxon>
        <taxon>Nevskiales</taxon>
        <taxon>Nevskiaceae</taxon>
        <taxon>Panacagrimonas</taxon>
    </lineage>
</organism>
<dbReference type="Proteomes" id="UP000295341">
    <property type="component" value="Unassembled WGS sequence"/>
</dbReference>
<proteinExistence type="predicted"/>
<dbReference type="Pfam" id="PF22917">
    <property type="entry name" value="PRISE"/>
    <property type="match status" value="1"/>
</dbReference>
<dbReference type="PANTHER" id="PTHR32487:SF0">
    <property type="entry name" value="3-OXO-DELTA(4,5)-STEROID 5-BETA-REDUCTASE"/>
    <property type="match status" value="1"/>
</dbReference>